<dbReference type="AlphaFoldDB" id="A0A098G8U6"/>
<name>A0A098G8U6_9GAMM</name>
<reference evidence="7" key="1">
    <citation type="submission" date="2014-09" db="EMBL/GenBank/DDBJ databases">
        <authorList>
            <person name="Gomez-Valero L."/>
        </authorList>
    </citation>
    <scope>NUCLEOTIDE SEQUENCE [LARGE SCALE GENOMIC DNA]</scope>
    <source>
        <strain evidence="7">ATCC700992</strain>
    </source>
</reference>
<evidence type="ECO:0000313" key="7">
    <source>
        <dbReference type="Proteomes" id="UP000032430"/>
    </source>
</evidence>
<evidence type="ECO:0000313" key="6">
    <source>
        <dbReference type="EMBL" id="CEG58919.1"/>
    </source>
</evidence>
<protein>
    <recommendedName>
        <fullName evidence="8">AAA+ ATPase domain-containing protein</fullName>
    </recommendedName>
</protein>
<feature type="domain" description="ATPase AAA-3" evidence="4">
    <location>
        <begin position="46"/>
        <end position="176"/>
    </location>
</feature>
<keyword evidence="1" id="KW-0547">Nucleotide-binding</keyword>
<dbReference type="PANTHER" id="PTHR42759">
    <property type="entry name" value="MOXR FAMILY PROTEIN"/>
    <property type="match status" value="1"/>
</dbReference>
<dbReference type="Pfam" id="PF17863">
    <property type="entry name" value="AAA_lid_2"/>
    <property type="match status" value="1"/>
</dbReference>
<dbReference type="InterPro" id="IPR027417">
    <property type="entry name" value="P-loop_NTPase"/>
</dbReference>
<evidence type="ECO:0008006" key="8">
    <source>
        <dbReference type="Google" id="ProtNLM"/>
    </source>
</evidence>
<organism evidence="6 7">
    <name type="scientific">Legionella fallonii LLAP-10</name>
    <dbReference type="NCBI Taxonomy" id="1212491"/>
    <lineage>
        <taxon>Bacteria</taxon>
        <taxon>Pseudomonadati</taxon>
        <taxon>Pseudomonadota</taxon>
        <taxon>Gammaproteobacteria</taxon>
        <taxon>Legionellales</taxon>
        <taxon>Legionellaceae</taxon>
        <taxon>Legionella</taxon>
    </lineage>
</organism>
<dbReference type="Gene3D" id="1.10.8.80">
    <property type="entry name" value="Magnesium chelatase subunit I, C-Terminal domain"/>
    <property type="match status" value="1"/>
</dbReference>
<dbReference type="Pfam" id="PF07726">
    <property type="entry name" value="AAA_3"/>
    <property type="match status" value="1"/>
</dbReference>
<dbReference type="KEGG" id="lfa:LFA_3590"/>
<dbReference type="EMBL" id="LN614827">
    <property type="protein sequence ID" value="CEG58919.1"/>
    <property type="molecule type" value="Genomic_DNA"/>
</dbReference>
<accession>A0A098G8U6</accession>
<dbReference type="InterPro" id="IPR041628">
    <property type="entry name" value="ChlI/MoxR_AAA_lid"/>
</dbReference>
<comment type="similarity">
    <text evidence="3">Belongs to the MoxR family.</text>
</comment>
<dbReference type="GO" id="GO:0005524">
    <property type="term" value="F:ATP binding"/>
    <property type="evidence" value="ECO:0007669"/>
    <property type="project" value="UniProtKB-KW"/>
</dbReference>
<dbReference type="Proteomes" id="UP000032430">
    <property type="component" value="Chromosome I"/>
</dbReference>
<dbReference type="STRING" id="1212491.LFA_3590"/>
<dbReference type="RefSeq" id="WP_045097144.1">
    <property type="nucleotide sequence ID" value="NZ_LN614827.1"/>
</dbReference>
<evidence type="ECO:0000256" key="1">
    <source>
        <dbReference type="ARBA" id="ARBA00022741"/>
    </source>
</evidence>
<dbReference type="InterPro" id="IPR011703">
    <property type="entry name" value="ATPase_AAA-3"/>
</dbReference>
<evidence type="ECO:0000259" key="5">
    <source>
        <dbReference type="Pfam" id="PF17863"/>
    </source>
</evidence>
<evidence type="ECO:0000256" key="2">
    <source>
        <dbReference type="ARBA" id="ARBA00022840"/>
    </source>
</evidence>
<dbReference type="FunFam" id="3.40.50.300:FF:000640">
    <property type="entry name" value="MoxR family ATPase"/>
    <property type="match status" value="1"/>
</dbReference>
<dbReference type="PANTHER" id="PTHR42759:SF1">
    <property type="entry name" value="MAGNESIUM-CHELATASE SUBUNIT CHLD"/>
    <property type="match status" value="1"/>
</dbReference>
<dbReference type="Gene3D" id="3.40.50.300">
    <property type="entry name" value="P-loop containing nucleotide triphosphate hydrolases"/>
    <property type="match status" value="1"/>
</dbReference>
<dbReference type="InterPro" id="IPR050764">
    <property type="entry name" value="CbbQ/NirQ/NorQ/GpvN"/>
</dbReference>
<evidence type="ECO:0000256" key="3">
    <source>
        <dbReference type="ARBA" id="ARBA00061607"/>
    </source>
</evidence>
<dbReference type="GO" id="GO:0016887">
    <property type="term" value="F:ATP hydrolysis activity"/>
    <property type="evidence" value="ECO:0007669"/>
    <property type="project" value="InterPro"/>
</dbReference>
<evidence type="ECO:0000259" key="4">
    <source>
        <dbReference type="Pfam" id="PF07726"/>
    </source>
</evidence>
<keyword evidence="7" id="KW-1185">Reference proteome</keyword>
<keyword evidence="2" id="KW-0067">ATP-binding</keyword>
<dbReference type="OrthoDB" id="9808397at2"/>
<dbReference type="HOGENOM" id="CLU_034716_2_0_6"/>
<gene>
    <name evidence="6" type="ORF">LFA_3590</name>
</gene>
<feature type="domain" description="ChlI/MoxR AAA lid" evidence="5">
    <location>
        <begin position="260"/>
        <end position="323"/>
    </location>
</feature>
<sequence>MEQLDDKVVVSVQEQMLQLSNHLNSRILGQKGLISRLLIALLADGHLLVEGAPGLAKTRAIKELSDVVEGDSHRIQFTPDLLPGDLTGTDVYHPQDNSFVFQPGPIFHHLILADEINRAPAKVQSALLEAMAERQVTIGSKTYPLPELFLVMATQNPIEQEGTYPLPEAQLDRFLMYVKIGYPDAKVEHEILALARKEAQGTPTSNIKVKTEKLAQKTLFEARQQVLKVHTSEALEHYLVQLVVATRNPGVYSAELGRWLRFGASPRATIALDRCSKAHAWLAGRDYVTPDDIHAIAHDVLRHRILLSYEAEAEGVNSDDFIDALLRLVAIP</sequence>
<dbReference type="SUPFAM" id="SSF52540">
    <property type="entry name" value="P-loop containing nucleoside triphosphate hydrolases"/>
    <property type="match status" value="1"/>
</dbReference>
<dbReference type="PIRSF" id="PIRSF002849">
    <property type="entry name" value="AAA_ATPase_chaperone_MoxR_prd"/>
    <property type="match status" value="1"/>
</dbReference>
<proteinExistence type="inferred from homology"/>